<evidence type="ECO:0000256" key="1">
    <source>
        <dbReference type="SAM" id="MobiDB-lite"/>
    </source>
</evidence>
<feature type="compositionally biased region" description="Low complexity" evidence="1">
    <location>
        <begin position="42"/>
        <end position="55"/>
    </location>
</feature>
<evidence type="ECO:0000313" key="4">
    <source>
        <dbReference type="Proteomes" id="UP000005240"/>
    </source>
</evidence>
<evidence type="ECO:0000313" key="3">
    <source>
        <dbReference type="EnsemblFungi" id="PTTG_27450-t43_1-p1"/>
    </source>
</evidence>
<feature type="region of interest" description="Disordered" evidence="1">
    <location>
        <begin position="27"/>
        <end position="61"/>
    </location>
</feature>
<dbReference type="VEuPathDB" id="FungiDB:PTTG_27450"/>
<gene>
    <name evidence="2" type="ORF">PTTG_27450</name>
</gene>
<protein>
    <submittedName>
        <fullName evidence="2 3">Uncharacterized protein</fullName>
    </submittedName>
</protein>
<reference evidence="2" key="1">
    <citation type="submission" date="2009-11" db="EMBL/GenBank/DDBJ databases">
        <authorList>
            <consortium name="The Broad Institute Genome Sequencing Platform"/>
            <person name="Ward D."/>
            <person name="Feldgarden M."/>
            <person name="Earl A."/>
            <person name="Young S.K."/>
            <person name="Zeng Q."/>
            <person name="Koehrsen M."/>
            <person name="Alvarado L."/>
            <person name="Berlin A."/>
            <person name="Bochicchio J."/>
            <person name="Borenstein D."/>
            <person name="Chapman S.B."/>
            <person name="Chen Z."/>
            <person name="Engels R."/>
            <person name="Freedman E."/>
            <person name="Gellesch M."/>
            <person name="Goldberg J."/>
            <person name="Griggs A."/>
            <person name="Gujja S."/>
            <person name="Heilman E."/>
            <person name="Heiman D."/>
            <person name="Hepburn T."/>
            <person name="Howarth C."/>
            <person name="Jen D."/>
            <person name="Larson L."/>
            <person name="Lewis B."/>
            <person name="Mehta T."/>
            <person name="Park D."/>
            <person name="Pearson M."/>
            <person name="Roberts A."/>
            <person name="Saif S."/>
            <person name="Shea T."/>
            <person name="Shenoy N."/>
            <person name="Sisk P."/>
            <person name="Stolte C."/>
            <person name="Sykes S."/>
            <person name="Thomson T."/>
            <person name="Walk T."/>
            <person name="White J."/>
            <person name="Yandava C."/>
            <person name="Izard J."/>
            <person name="Baranova O.V."/>
            <person name="Blanton J.M."/>
            <person name="Tanner A.C."/>
            <person name="Dewhirst F.E."/>
            <person name="Haas B."/>
            <person name="Nusbaum C."/>
            <person name="Birren B."/>
        </authorList>
    </citation>
    <scope>NUCLEOTIDE SEQUENCE [LARGE SCALE GENOMIC DNA]</scope>
    <source>
        <strain evidence="2">1-1 BBBD Race 1</strain>
    </source>
</reference>
<sequence>MMTPAHSWIGPPPLAYPISPVPGVNNHQPWAPSPTGSNARPSVSSQTSSLESAASSHEELQNTLQSVARALQLGNKLVQRAQPLLEMSPEARNMAILLLALQTCITPKPTPNPVVVPAQLPAEPTATQTPTDQQFSSAFRTWVRETSCPVLLAEDLQSYGSRASRRLRVADTPFPQVQAELNRQDEAFRAAHLPPNIAQGDALERLLCDTVKSKKAALAILIQVGLTGAGPPNPLPRLYKLIADVYAAFHPDFRRQADRQIPLDKRSSAYGVAYSQLIFNLDQATWTGEKTVNDVEEAA</sequence>
<keyword evidence="4" id="KW-1185">Reference proteome</keyword>
<dbReference type="AlphaFoldDB" id="A0A180GKL2"/>
<reference evidence="3" key="4">
    <citation type="submission" date="2025-05" db="UniProtKB">
        <authorList>
            <consortium name="EnsemblFungi"/>
        </authorList>
    </citation>
    <scope>IDENTIFICATION</scope>
    <source>
        <strain evidence="3">isolate 1-1 / race 1 (BBBD)</strain>
    </source>
</reference>
<name>A0A180GKL2_PUCT1</name>
<dbReference type="Proteomes" id="UP000005240">
    <property type="component" value="Unassembled WGS sequence"/>
</dbReference>
<reference evidence="2" key="2">
    <citation type="submission" date="2016-05" db="EMBL/GenBank/DDBJ databases">
        <title>Comparative analysis highlights variable genome content of wheat rusts and divergence of the mating loci.</title>
        <authorList>
            <person name="Cuomo C.A."/>
            <person name="Bakkeren G."/>
            <person name="Szabo L."/>
            <person name="Khalil H."/>
            <person name="Joly D."/>
            <person name="Goldberg J."/>
            <person name="Young S."/>
            <person name="Zeng Q."/>
            <person name="Fellers J."/>
        </authorList>
    </citation>
    <scope>NUCLEOTIDE SEQUENCE [LARGE SCALE GENOMIC DNA]</scope>
    <source>
        <strain evidence="2">1-1 BBBD Race 1</strain>
    </source>
</reference>
<dbReference type="EnsemblFungi" id="PTTG_27450-t43_1">
    <property type="protein sequence ID" value="PTTG_27450-t43_1-p1"/>
    <property type="gene ID" value="PTTG_27450"/>
</dbReference>
<organism evidence="2">
    <name type="scientific">Puccinia triticina (isolate 1-1 / race 1 (BBBD))</name>
    <name type="common">Brown leaf rust fungus</name>
    <dbReference type="NCBI Taxonomy" id="630390"/>
    <lineage>
        <taxon>Eukaryota</taxon>
        <taxon>Fungi</taxon>
        <taxon>Dikarya</taxon>
        <taxon>Basidiomycota</taxon>
        <taxon>Pucciniomycotina</taxon>
        <taxon>Pucciniomycetes</taxon>
        <taxon>Pucciniales</taxon>
        <taxon>Pucciniaceae</taxon>
        <taxon>Puccinia</taxon>
    </lineage>
</organism>
<proteinExistence type="predicted"/>
<accession>A0A180GKL2</accession>
<evidence type="ECO:0000313" key="2">
    <source>
        <dbReference type="EMBL" id="OAV93008.1"/>
    </source>
</evidence>
<dbReference type="EMBL" id="ADAS02000056">
    <property type="protein sequence ID" value="OAV93008.1"/>
    <property type="molecule type" value="Genomic_DNA"/>
</dbReference>
<reference evidence="3 4" key="3">
    <citation type="journal article" date="2017" name="G3 (Bethesda)">
        <title>Comparative analysis highlights variable genome content of wheat rusts and divergence of the mating loci.</title>
        <authorList>
            <person name="Cuomo C.A."/>
            <person name="Bakkeren G."/>
            <person name="Khalil H.B."/>
            <person name="Panwar V."/>
            <person name="Joly D."/>
            <person name="Linning R."/>
            <person name="Sakthikumar S."/>
            <person name="Song X."/>
            <person name="Adiconis X."/>
            <person name="Fan L."/>
            <person name="Goldberg J.M."/>
            <person name="Levin J.Z."/>
            <person name="Young S."/>
            <person name="Zeng Q."/>
            <person name="Anikster Y."/>
            <person name="Bruce M."/>
            <person name="Wang M."/>
            <person name="Yin C."/>
            <person name="McCallum B."/>
            <person name="Szabo L.J."/>
            <person name="Hulbert S."/>
            <person name="Chen X."/>
            <person name="Fellers J.P."/>
        </authorList>
    </citation>
    <scope>NUCLEOTIDE SEQUENCE</scope>
    <source>
        <strain evidence="4">Isolate 1-1 / race 1 (BBBD)</strain>
        <strain evidence="3">isolate 1-1 / race 1 (BBBD)</strain>
    </source>
</reference>